<dbReference type="PATRIC" id="fig|1279460.3.peg.4614"/>
<dbReference type="EMBL" id="CP012604">
    <property type="protein sequence ID" value="ALE41639.1"/>
    <property type="molecule type" value="Genomic_DNA"/>
</dbReference>
<reference evidence="1 2" key="1">
    <citation type="journal article" date="2015" name="Genome Announc.">
        <title>Whole-Genome Sequence of Leptospira interrogans Serovar Hardjo Subtype Hardjoprajitno Strain Norma, Isolated from Cattle in a Leptospirosis Outbreak in Brazil.</title>
        <authorList>
            <person name="Cosate M.R."/>
            <person name="Soares S.C."/>
            <person name="Mendes T.A."/>
            <person name="Raittz R.T."/>
            <person name="Moreira E.C."/>
            <person name="Leite R."/>
            <person name="Fernandes G.R."/>
            <person name="Haddad J.P."/>
            <person name="Ortega J.M."/>
        </authorList>
    </citation>
    <scope>NUCLEOTIDE SEQUENCE [LARGE SCALE GENOMIC DNA]</scope>
    <source>
        <strain evidence="1 2">Norma</strain>
    </source>
</reference>
<sequence length="38" mass="4349">MDALLLLENLYSAELIFNIFTLVLNGNSYDFLEISLLI</sequence>
<protein>
    <submittedName>
        <fullName evidence="1">Uncharacterized protein</fullName>
    </submittedName>
</protein>
<evidence type="ECO:0000313" key="1">
    <source>
        <dbReference type="EMBL" id="ALE41639.1"/>
    </source>
</evidence>
<evidence type="ECO:0000313" key="2">
    <source>
        <dbReference type="Proteomes" id="UP000056502"/>
    </source>
</evidence>
<proteinExistence type="predicted"/>
<dbReference type="AlphaFoldDB" id="A0A0M4ND12"/>
<name>A0A0M4ND12_LEPIR</name>
<gene>
    <name evidence="1" type="ORF">G436_4509</name>
</gene>
<accession>A0A0M4ND12</accession>
<dbReference type="Proteomes" id="UP000056502">
    <property type="component" value="Chromosome II"/>
</dbReference>
<organism evidence="1">
    <name type="scientific">Leptospira interrogans serovar Hardjo str. Norma</name>
    <dbReference type="NCBI Taxonomy" id="1279460"/>
    <lineage>
        <taxon>Bacteria</taxon>
        <taxon>Pseudomonadati</taxon>
        <taxon>Spirochaetota</taxon>
        <taxon>Spirochaetia</taxon>
        <taxon>Leptospirales</taxon>
        <taxon>Leptospiraceae</taxon>
        <taxon>Leptospira</taxon>
    </lineage>
</organism>